<dbReference type="InterPro" id="IPR013783">
    <property type="entry name" value="Ig-like_fold"/>
</dbReference>
<dbReference type="STRING" id="1890364.A0A2P6NQ28"/>
<reference evidence="2 3" key="1">
    <citation type="journal article" date="2018" name="Genome Biol. Evol.">
        <title>Multiple Roots of Fruiting Body Formation in Amoebozoa.</title>
        <authorList>
            <person name="Hillmann F."/>
            <person name="Forbes G."/>
            <person name="Novohradska S."/>
            <person name="Ferling I."/>
            <person name="Riege K."/>
            <person name="Groth M."/>
            <person name="Westermann M."/>
            <person name="Marz M."/>
            <person name="Spaller T."/>
            <person name="Winckler T."/>
            <person name="Schaap P."/>
            <person name="Glockner G."/>
        </authorList>
    </citation>
    <scope>NUCLEOTIDE SEQUENCE [LARGE SCALE GENOMIC DNA]</scope>
    <source>
        <strain evidence="2 3">Jena</strain>
    </source>
</reference>
<dbReference type="GO" id="GO:1904158">
    <property type="term" value="P:axonemal central apparatus assembly"/>
    <property type="evidence" value="ECO:0007669"/>
    <property type="project" value="TreeGrafter"/>
</dbReference>
<dbReference type="EMBL" id="MDYQ01000035">
    <property type="protein sequence ID" value="PRP86066.1"/>
    <property type="molecule type" value="Genomic_DNA"/>
</dbReference>
<sequence>MEPQEASPQVQDGASITTPTIDENNTPREIIVSKSWRRFVSWVLPSAAVDQFTLLSTLKKASRVKFQLITPDTLLEFFKKKTDFYQELKKVNPKEISTDLLLRMTAARLNQPPDWTSHQKLNTYVKETPPAAAGADVKKKRAVEARAKRTTTEDYPEGGPDVYFFLLDVIRSVKDLQALHSLGHAIDAIIPIDAVPGTANNQRSPDNSKAVSFNDEEIQLVLKDELQLAVRSQEIAAFEETVMTEEKVTLDPSLTDVLAMKVYDILRMKKEYDNWMKTITISRLNPPSLRVANDYQVYSAAINSVPNHSLSVPFIVDAMIQEVVERYDSIEPIPEESCAPVASKLMEYLDSALSKLTLSSTMDGDTTYTSTTDNDMTDDIDSNCAEELMIVNENNRVVQFGHGIIDADGRKLMMYQNIEALKNLNFSDLTEEEKEEQEDIHVDRMEFHAYSQKFTPLQINDCMLLFQFEDMINDHIHSVHLPDAEDDDRLDVNLSDFNIYEQLSTESLHQGIMSARVQDDKILTQYDSFSDTFLVAIYHHVPLGRISVDSRWDADIFARSCFGRWTTSYIAQLAARRVEKEQQQKIADQQAAERVEKASSANIKLPESLISLQHIQQQKQIQQREIEAQQKEQKEEEVSPTEKEVRTMYDIESTQVDAAVNMTTLYPVDGSYLRLIKLQYPTKNNTICTASTITMGDNSYHLEEGKLTCYLGMISEVDVLWLTREEESVYMQHTMRSGLIIGHQMGDRTIVQRYLLPTVEEEYFETFDMNGDRPRSRHRQFLPRATLSGTLKRETRRVFAESGTLTQYFEDGSTESITLSEGGSTTVVSSNGERTFISFSGVRKTVNVGGIVINSQPIGVSKVKDIETRQETSTREDMLQITNRTDGTTIVTMPDGTVLTGYPSHKDLIADGNVNQSTQKKPLVSAESPCFAGMIMYSDGSSETSPLGSSNIRIVMKGDHVLAYYSSMDSAQVDLIKLSSEGKVILVPRGVTEGGENKGIYFVSLTDNSIVTHDEEDNFYSIHKEHAEVKLKEKEDGEGTDLEAYTNDETEDDTRTLSHPPALFGLRRDGGGFRLLRQEDLDAYLSYKKKKYQSDDFLLRSSEPDGREFLTVVGRLESPQEDVHPENDIESMETIITSRNLVPTVTTFRKFEKHSSLSRDQQDELMDELEAFETYKDEREDIINRSLKQEEQIVRQRVQQYLQDREKSSVSPVENDVRNQLQTIEAKKNENVGKPSFQEPSERQKHQSNKQKRVRERDAPGPRARGTVETNGLRYFDHEEGRAFLASSEAQKAYSRPERPSSHSSQRPQSSQRLTDSQRKAHINMSDIVTDYESPPQTPKELPPVAPPPGVGHPGKRIESPTDHKRDFRGTRTLLSYNSRSSIDGQNGKPSKTESPGKRKTRTVVLGNTNLPGVPVPLTTHLFDVFPPKIDFGTVALGHTYKTVIQLVNIGIDTGRYKVKQPKSKELKVHYVPGPVAPGITVKMDLEYSPTSLDALEDQVLRIDTENETFNLPIRAVVEAEVPNRLSKGIYLIK</sequence>
<dbReference type="Gene3D" id="2.60.40.10">
    <property type="entry name" value="Immunoglobulins"/>
    <property type="match status" value="1"/>
</dbReference>
<accession>A0A2P6NQ28</accession>
<evidence type="ECO:0000313" key="3">
    <source>
        <dbReference type="Proteomes" id="UP000241769"/>
    </source>
</evidence>
<dbReference type="Pfam" id="PF14874">
    <property type="entry name" value="PapD-like"/>
    <property type="match status" value="1"/>
</dbReference>
<evidence type="ECO:0000313" key="2">
    <source>
        <dbReference type="EMBL" id="PRP86066.1"/>
    </source>
</evidence>
<feature type="compositionally biased region" description="Basic and acidic residues" evidence="1">
    <location>
        <begin position="1356"/>
        <end position="1370"/>
    </location>
</feature>
<feature type="compositionally biased region" description="Pro residues" evidence="1">
    <location>
        <begin position="1336"/>
        <end position="1351"/>
    </location>
</feature>
<gene>
    <name evidence="2" type="ORF">PROFUN_03053</name>
</gene>
<name>A0A2P6NQ28_9EUKA</name>
<dbReference type="PANTHER" id="PTHR21963:SF1">
    <property type="entry name" value="SPERM-ASSOCIATED ANTIGEN 17"/>
    <property type="match status" value="1"/>
</dbReference>
<dbReference type="InterPro" id="IPR026173">
    <property type="entry name" value="SPAG17"/>
</dbReference>
<feature type="compositionally biased region" description="Low complexity" evidence="1">
    <location>
        <begin position="1302"/>
        <end position="1313"/>
    </location>
</feature>
<dbReference type="GO" id="GO:1990716">
    <property type="term" value="C:axonemal central apparatus"/>
    <property type="evidence" value="ECO:0007669"/>
    <property type="project" value="TreeGrafter"/>
</dbReference>
<feature type="region of interest" description="Disordered" evidence="1">
    <location>
        <begin position="1"/>
        <end position="22"/>
    </location>
</feature>
<feature type="region of interest" description="Disordered" evidence="1">
    <location>
        <begin position="1288"/>
        <end position="1401"/>
    </location>
</feature>
<organism evidence="2 3">
    <name type="scientific">Planoprotostelium fungivorum</name>
    <dbReference type="NCBI Taxonomy" id="1890364"/>
    <lineage>
        <taxon>Eukaryota</taxon>
        <taxon>Amoebozoa</taxon>
        <taxon>Evosea</taxon>
        <taxon>Variosea</taxon>
        <taxon>Cavosteliida</taxon>
        <taxon>Cavosteliaceae</taxon>
        <taxon>Planoprotostelium</taxon>
    </lineage>
</organism>
<feature type="compositionally biased region" description="Polar residues" evidence="1">
    <location>
        <begin position="1373"/>
        <end position="1390"/>
    </location>
</feature>
<proteinExistence type="predicted"/>
<dbReference type="Proteomes" id="UP000241769">
    <property type="component" value="Unassembled WGS sequence"/>
</dbReference>
<dbReference type="InParanoid" id="A0A2P6NQ28"/>
<comment type="caution">
    <text evidence="2">The sequence shown here is derived from an EMBL/GenBank/DDBJ whole genome shotgun (WGS) entry which is preliminary data.</text>
</comment>
<dbReference type="OrthoDB" id="10257153at2759"/>
<feature type="region of interest" description="Disordered" evidence="1">
    <location>
        <begin position="1224"/>
        <end position="1275"/>
    </location>
</feature>
<dbReference type="PANTHER" id="PTHR21963">
    <property type="entry name" value="PF6"/>
    <property type="match status" value="1"/>
</dbReference>
<protein>
    <submittedName>
        <fullName evidence="2">Sperm-associated antigen 17</fullName>
    </submittedName>
</protein>
<keyword evidence="3" id="KW-1185">Reference proteome</keyword>
<evidence type="ECO:0000256" key="1">
    <source>
        <dbReference type="SAM" id="MobiDB-lite"/>
    </source>
</evidence>